<name>A0A2A6C4L1_PRIPA</name>
<reference evidence="1" key="2">
    <citation type="submission" date="2022-06" db="UniProtKB">
        <authorList>
            <consortium name="EnsemblMetazoa"/>
        </authorList>
    </citation>
    <scope>IDENTIFICATION</scope>
    <source>
        <strain evidence="1">PS312</strain>
    </source>
</reference>
<dbReference type="AlphaFoldDB" id="A0A2A6C4L1"/>
<dbReference type="InterPro" id="IPR019425">
    <property type="entry name" value="7TM_GPCR_serpentine_rcpt_Srt"/>
</dbReference>
<sequence>MKPISQLRFNLFMLTHEEYDCSMGGNWTIDWSTRGTVRPYFGAFCIIFAVVTIPLYLLSAQVIWTMRRSATYKVMFMLAIADIATLFVNAFTFGILLIMGEVFCHHPKMHFLNALVAIFLHTFLHYVCGPRNKSHVGTHFWKNVQLSFQSKCSFFSASTNFALFHGSRTWYLLAACLFYPFFIAFFTPLFLFNSDYHLLIVNPGIYEDDRYDYYNLAHIFNNTMMLCISFTAYIFMLLYLLFKKSSSAIQDQTKTNVVNRAAMMLSIQSGIIVVVHFTTCITYMVTQYVPPSHAVLYVAQVTWQLLHGIPPFVYMLFNPSLRDGVKQYAAPVRSSFLSLPSSAAPKGTTVIPSKAPAPSHMYSIVRFTKGIPPDRSHRDCTDDGE</sequence>
<accession>A0A2A6C4L1</accession>
<keyword evidence="2" id="KW-1185">Reference proteome</keyword>
<reference evidence="2" key="1">
    <citation type="journal article" date="2008" name="Nat. Genet.">
        <title>The Pristionchus pacificus genome provides a unique perspective on nematode lifestyle and parasitism.</title>
        <authorList>
            <person name="Dieterich C."/>
            <person name="Clifton S.W."/>
            <person name="Schuster L.N."/>
            <person name="Chinwalla A."/>
            <person name="Delehaunty K."/>
            <person name="Dinkelacker I."/>
            <person name="Fulton L."/>
            <person name="Fulton R."/>
            <person name="Godfrey J."/>
            <person name="Minx P."/>
            <person name="Mitreva M."/>
            <person name="Roeseler W."/>
            <person name="Tian H."/>
            <person name="Witte H."/>
            <person name="Yang S.P."/>
            <person name="Wilson R.K."/>
            <person name="Sommer R.J."/>
        </authorList>
    </citation>
    <scope>NUCLEOTIDE SEQUENCE [LARGE SCALE GENOMIC DNA]</scope>
    <source>
        <strain evidence="2">PS312</strain>
    </source>
</reference>
<dbReference type="SUPFAM" id="SSF81321">
    <property type="entry name" value="Family A G protein-coupled receptor-like"/>
    <property type="match status" value="1"/>
</dbReference>
<dbReference type="Proteomes" id="UP000005239">
    <property type="component" value="Unassembled WGS sequence"/>
</dbReference>
<dbReference type="PANTHER" id="PTHR23021:SF11">
    <property type="entry name" value="SERPENTINE RECEPTOR, CLASS T"/>
    <property type="match status" value="1"/>
</dbReference>
<organism evidence="1 2">
    <name type="scientific">Pristionchus pacificus</name>
    <name type="common">Parasitic nematode worm</name>
    <dbReference type="NCBI Taxonomy" id="54126"/>
    <lineage>
        <taxon>Eukaryota</taxon>
        <taxon>Metazoa</taxon>
        <taxon>Ecdysozoa</taxon>
        <taxon>Nematoda</taxon>
        <taxon>Chromadorea</taxon>
        <taxon>Rhabditida</taxon>
        <taxon>Rhabditina</taxon>
        <taxon>Diplogasteromorpha</taxon>
        <taxon>Diplogasteroidea</taxon>
        <taxon>Neodiplogasteridae</taxon>
        <taxon>Pristionchus</taxon>
    </lineage>
</organism>
<dbReference type="EnsemblMetazoa" id="PPA40618.1">
    <property type="protein sequence ID" value="PPA40618.1"/>
    <property type="gene ID" value="WBGene00278987"/>
</dbReference>
<evidence type="ECO:0000313" key="2">
    <source>
        <dbReference type="Proteomes" id="UP000005239"/>
    </source>
</evidence>
<accession>A0A8R1YYW9</accession>
<evidence type="ECO:0000313" key="1">
    <source>
        <dbReference type="EnsemblMetazoa" id="PPA40618.1"/>
    </source>
</evidence>
<dbReference type="PANTHER" id="PTHR23021">
    <property type="entry name" value="SERPENTINE RECEPTOR, CLASS T"/>
    <property type="match status" value="1"/>
</dbReference>
<gene>
    <name evidence="1" type="primary">WBGene00278987</name>
</gene>
<dbReference type="OrthoDB" id="5873245at2759"/>
<dbReference type="Pfam" id="PF10321">
    <property type="entry name" value="7TM_GPCR_Srt"/>
    <property type="match status" value="1"/>
</dbReference>
<protein>
    <submittedName>
        <fullName evidence="1">G protein-coupled receptor</fullName>
    </submittedName>
</protein>
<dbReference type="Gene3D" id="1.20.1070.10">
    <property type="entry name" value="Rhodopsin 7-helix transmembrane proteins"/>
    <property type="match status" value="1"/>
</dbReference>
<proteinExistence type="predicted"/>